<reference evidence="3" key="1">
    <citation type="submission" date="2025-08" db="UniProtKB">
        <authorList>
            <consortium name="RefSeq"/>
        </authorList>
    </citation>
    <scope>IDENTIFICATION</scope>
</reference>
<dbReference type="Pfam" id="PF02020">
    <property type="entry name" value="W2"/>
    <property type="match status" value="1"/>
</dbReference>
<dbReference type="AlphaFoldDB" id="A0A6P7TVS9"/>
<keyword evidence="2" id="KW-1185">Reference proteome</keyword>
<evidence type="ECO:0000313" key="2">
    <source>
        <dbReference type="Proteomes" id="UP000515154"/>
    </source>
</evidence>
<evidence type="ECO:0000313" key="3">
    <source>
        <dbReference type="RefSeq" id="XP_029655903.1"/>
    </source>
</evidence>
<dbReference type="InterPro" id="IPR016024">
    <property type="entry name" value="ARM-type_fold"/>
</dbReference>
<feature type="domain" description="W2" evidence="1">
    <location>
        <begin position="1"/>
        <end position="67"/>
    </location>
</feature>
<dbReference type="Proteomes" id="UP000515154">
    <property type="component" value="Unplaced"/>
</dbReference>
<proteinExistence type="predicted"/>
<name>A0A6P7TVS9_9MOLL</name>
<dbReference type="PROSITE" id="PS51363">
    <property type="entry name" value="W2"/>
    <property type="match status" value="1"/>
</dbReference>
<protein>
    <submittedName>
        <fullName evidence="3">Eukaryotic translation initiation factor 5-like</fullName>
    </submittedName>
</protein>
<accession>A0A6P7TVS9</accession>
<evidence type="ECO:0000259" key="1">
    <source>
        <dbReference type="PROSITE" id="PS51363"/>
    </source>
</evidence>
<dbReference type="SUPFAM" id="SSF48371">
    <property type="entry name" value="ARM repeat"/>
    <property type="match status" value="1"/>
</dbReference>
<dbReference type="KEGG" id="osn:115229734"/>
<dbReference type="InterPro" id="IPR003307">
    <property type="entry name" value="W2_domain"/>
</dbReference>
<gene>
    <name evidence="3" type="primary">LOC115229734</name>
</gene>
<dbReference type="RefSeq" id="XP_029655903.1">
    <property type="nucleotide sequence ID" value="XM_029800043.1"/>
</dbReference>
<sequence length="109" mass="12330">MGESAHIIKEMYDCDLLEEDVIVKWYDRVSGEGYLQCVKKGKYLGLMRVVQPFIQWLKDAEEEESEDDGAVVISSTGATGIQNVQTEAPVVQEHEQHEESDVDINIDDI</sequence>
<dbReference type="Gene3D" id="1.25.40.180">
    <property type="match status" value="1"/>
</dbReference>
<organism evidence="2 3">
    <name type="scientific">Octopus sinensis</name>
    <name type="common">East Asian common octopus</name>
    <dbReference type="NCBI Taxonomy" id="2607531"/>
    <lineage>
        <taxon>Eukaryota</taxon>
        <taxon>Metazoa</taxon>
        <taxon>Spiralia</taxon>
        <taxon>Lophotrochozoa</taxon>
        <taxon>Mollusca</taxon>
        <taxon>Cephalopoda</taxon>
        <taxon>Coleoidea</taxon>
        <taxon>Octopodiformes</taxon>
        <taxon>Octopoda</taxon>
        <taxon>Incirrata</taxon>
        <taxon>Octopodidae</taxon>
        <taxon>Octopus</taxon>
    </lineage>
</organism>